<evidence type="ECO:0000313" key="2">
    <source>
        <dbReference type="WBParaSite" id="RSKR_0000164500.1"/>
    </source>
</evidence>
<organism evidence="1 2">
    <name type="scientific">Rhabditophanes sp. KR3021</name>
    <dbReference type="NCBI Taxonomy" id="114890"/>
    <lineage>
        <taxon>Eukaryota</taxon>
        <taxon>Metazoa</taxon>
        <taxon>Ecdysozoa</taxon>
        <taxon>Nematoda</taxon>
        <taxon>Chromadorea</taxon>
        <taxon>Rhabditida</taxon>
        <taxon>Tylenchina</taxon>
        <taxon>Panagrolaimomorpha</taxon>
        <taxon>Strongyloidoidea</taxon>
        <taxon>Alloionematidae</taxon>
        <taxon>Rhabditophanes</taxon>
    </lineage>
</organism>
<evidence type="ECO:0000313" key="1">
    <source>
        <dbReference type="Proteomes" id="UP000095286"/>
    </source>
</evidence>
<reference evidence="2" key="1">
    <citation type="submission" date="2016-11" db="UniProtKB">
        <authorList>
            <consortium name="WormBaseParasite"/>
        </authorList>
    </citation>
    <scope>IDENTIFICATION</scope>
    <source>
        <strain evidence="2">KR3021</strain>
    </source>
</reference>
<name>A0AC35TKJ4_9BILA</name>
<dbReference type="Proteomes" id="UP000095286">
    <property type="component" value="Unplaced"/>
</dbReference>
<accession>A0AC35TKJ4</accession>
<sequence length="504" mass="55906">MSQRVRLNSRNSRSSNSMSETTTEAPRERSPVAKRARDNSQADSNILYVLNVPRDSTWMELKDFMQEKCGGVKVVEYLIDRKGHSKNAAVVECESSGAATKLITALNRQDFKGRELVVNIVRDPTAFFRKVTEETGCEYKNGRIIPANRGAKRDHSSYTSSRNNNPNGGGSYNNSGGHVNLDTYGIPPAILRDLNIEPPLSSAIFVCNFDYKISAGKIFELFSLCGRITYIDVPYGPDHQPKGQAIVEFSHPSEAVNAIAMLNNAEYHGRKLLVKLDRKPRYPPSLTKLPNGLAGINLSIMSHVIRDPPLDQHQQLQQLNAPISQQTLIEALKSTLGSSLVGGPFVSPIGYDAPRSRDDPRSIRRSYDDEVGGYQQDSGYRGEFVGPGRPSRSGGPPQAQAIIPTQPFPPSGYAPSVRQQHASPRRSETYHKSATVIIRNFPVNYSRSYLLDILQRLGKIHNLEHDSTRGEATVEFSRSEEAEACFRALHNKNFEGRTVTVEVP</sequence>
<protein>
    <submittedName>
        <fullName evidence="2">RRM domain-containing protein</fullName>
    </submittedName>
</protein>
<dbReference type="WBParaSite" id="RSKR_0000164500.1">
    <property type="protein sequence ID" value="RSKR_0000164500.1"/>
    <property type="gene ID" value="RSKR_0000164500"/>
</dbReference>
<proteinExistence type="predicted"/>